<dbReference type="AlphaFoldDB" id="A0A7X6DTX0"/>
<dbReference type="InterPro" id="IPR032347">
    <property type="entry name" value="DUF4864"/>
</dbReference>
<sequence length="161" mass="17759">MGIRALILPGMMMLLSLLLGCTAGGPLHGSNGAAALTEPAAPPADRKETLAQIASVIRQQLDAFKRDDYSGAYTFVSKAFQKKFPRDLFEARIRARFKEIARPAQVLFRRLHFRPGDTRAALEVDVAGANARLAAVEYRMVFEEGSWKIDGLEPLDPFRAL</sequence>
<dbReference type="EMBL" id="VTOW01000006">
    <property type="protein sequence ID" value="NKE73318.1"/>
    <property type="molecule type" value="Genomic_DNA"/>
</dbReference>
<comment type="caution">
    <text evidence="1">The sequence shown here is derived from an EMBL/GenBank/DDBJ whole genome shotgun (WGS) entry which is preliminary data.</text>
</comment>
<evidence type="ECO:0000313" key="2">
    <source>
        <dbReference type="Proteomes" id="UP000534783"/>
    </source>
</evidence>
<dbReference type="Pfam" id="PF16156">
    <property type="entry name" value="DUF4864"/>
    <property type="match status" value="1"/>
</dbReference>
<name>A0A7X6DTX0_9BACT</name>
<reference evidence="1 2" key="1">
    <citation type="journal article" date="2020" name="Nature">
        <title>Bacterial chemolithoautotrophy via manganese oxidation.</title>
        <authorList>
            <person name="Yu H."/>
            <person name="Leadbetter J.R."/>
        </authorList>
    </citation>
    <scope>NUCLEOTIDE SEQUENCE [LARGE SCALE GENOMIC DNA]</scope>
    <source>
        <strain evidence="1 2">Mn-1</strain>
    </source>
</reference>
<protein>
    <submittedName>
        <fullName evidence="1">DUF4864 domain-containing protein</fullName>
    </submittedName>
</protein>
<evidence type="ECO:0000313" key="1">
    <source>
        <dbReference type="EMBL" id="NKE73318.1"/>
    </source>
</evidence>
<gene>
    <name evidence="1" type="ORF">MNODULE_21395</name>
</gene>
<dbReference type="Proteomes" id="UP000534783">
    <property type="component" value="Unassembled WGS sequence"/>
</dbReference>
<organism evidence="1 2">
    <name type="scientific">Candidatus Manganitrophus noduliformans</name>
    <dbReference type="NCBI Taxonomy" id="2606439"/>
    <lineage>
        <taxon>Bacteria</taxon>
        <taxon>Pseudomonadati</taxon>
        <taxon>Nitrospirota</taxon>
        <taxon>Nitrospiria</taxon>
        <taxon>Candidatus Troglogloeales</taxon>
        <taxon>Candidatus Manganitrophaceae</taxon>
        <taxon>Candidatus Manganitrophus</taxon>
    </lineage>
</organism>
<proteinExistence type="predicted"/>
<dbReference type="PROSITE" id="PS51257">
    <property type="entry name" value="PROKAR_LIPOPROTEIN"/>
    <property type="match status" value="1"/>
</dbReference>
<accession>A0A7X6DTX0</accession>
<keyword evidence="2" id="KW-1185">Reference proteome</keyword>